<protein>
    <submittedName>
        <fullName evidence="1">Uncharacterized protein</fullName>
    </submittedName>
</protein>
<keyword evidence="2" id="KW-1185">Reference proteome</keyword>
<dbReference type="EMBL" id="CM044707">
    <property type="protein sequence ID" value="KAI5653306.1"/>
    <property type="molecule type" value="Genomic_DNA"/>
</dbReference>
<organism evidence="1 2">
    <name type="scientific">Catharanthus roseus</name>
    <name type="common">Madagascar periwinkle</name>
    <name type="synonym">Vinca rosea</name>
    <dbReference type="NCBI Taxonomy" id="4058"/>
    <lineage>
        <taxon>Eukaryota</taxon>
        <taxon>Viridiplantae</taxon>
        <taxon>Streptophyta</taxon>
        <taxon>Embryophyta</taxon>
        <taxon>Tracheophyta</taxon>
        <taxon>Spermatophyta</taxon>
        <taxon>Magnoliopsida</taxon>
        <taxon>eudicotyledons</taxon>
        <taxon>Gunneridae</taxon>
        <taxon>Pentapetalae</taxon>
        <taxon>asterids</taxon>
        <taxon>lamiids</taxon>
        <taxon>Gentianales</taxon>
        <taxon>Apocynaceae</taxon>
        <taxon>Rauvolfioideae</taxon>
        <taxon>Vinceae</taxon>
        <taxon>Catharanthinae</taxon>
        <taxon>Catharanthus</taxon>
    </lineage>
</organism>
<accession>A0ACB9ZXS8</accession>
<reference evidence="2" key="1">
    <citation type="journal article" date="2023" name="Nat. Plants">
        <title>Single-cell RNA sequencing provides a high-resolution roadmap for understanding the multicellular compartmentation of specialized metabolism.</title>
        <authorList>
            <person name="Sun S."/>
            <person name="Shen X."/>
            <person name="Li Y."/>
            <person name="Li Y."/>
            <person name="Wang S."/>
            <person name="Li R."/>
            <person name="Zhang H."/>
            <person name="Shen G."/>
            <person name="Guo B."/>
            <person name="Wei J."/>
            <person name="Xu J."/>
            <person name="St-Pierre B."/>
            <person name="Chen S."/>
            <person name="Sun C."/>
        </authorList>
    </citation>
    <scope>NUCLEOTIDE SEQUENCE [LARGE SCALE GENOMIC DNA]</scope>
</reference>
<sequence length="111" mass="12591">MSEKGENGGLKLNTSYSCLRYPLEVETMKIKQKRSKNDENGSHQKRDSINRGWQDNLPSTVGDEDGRKVETRDLPQTVGFVLSLDYSQGCLELKKEKQSWASNWGLVKAID</sequence>
<dbReference type="Proteomes" id="UP001060085">
    <property type="component" value="Linkage Group LG07"/>
</dbReference>
<gene>
    <name evidence="1" type="ORF">M9H77_30493</name>
</gene>
<comment type="caution">
    <text evidence="1">The sequence shown here is derived from an EMBL/GenBank/DDBJ whole genome shotgun (WGS) entry which is preliminary data.</text>
</comment>
<evidence type="ECO:0000313" key="2">
    <source>
        <dbReference type="Proteomes" id="UP001060085"/>
    </source>
</evidence>
<name>A0ACB9ZXS8_CATRO</name>
<evidence type="ECO:0000313" key="1">
    <source>
        <dbReference type="EMBL" id="KAI5653306.1"/>
    </source>
</evidence>
<proteinExistence type="predicted"/>